<name>A0A1G9NWF0_9RHOB</name>
<dbReference type="STRING" id="571298.SAMN04488026_11305"/>
<feature type="transmembrane region" description="Helical" evidence="7">
    <location>
        <begin position="311"/>
        <end position="330"/>
    </location>
</feature>
<feature type="transmembrane region" description="Helical" evidence="7">
    <location>
        <begin position="400"/>
        <end position="424"/>
    </location>
</feature>
<keyword evidence="5 7" id="KW-1133">Transmembrane helix</keyword>
<dbReference type="InterPro" id="IPR004681">
    <property type="entry name" value="TRAP_DctM"/>
</dbReference>
<dbReference type="PIRSF" id="PIRSF006066">
    <property type="entry name" value="HI0050"/>
    <property type="match status" value="1"/>
</dbReference>
<evidence type="ECO:0000256" key="5">
    <source>
        <dbReference type="ARBA" id="ARBA00022989"/>
    </source>
</evidence>
<gene>
    <name evidence="9" type="ORF">SAMN04488026_11305</name>
</gene>
<feature type="transmembrane region" description="Helical" evidence="7">
    <location>
        <begin position="98"/>
        <end position="127"/>
    </location>
</feature>
<comment type="function">
    <text evidence="7">Part of the tripartite ATP-independent periplasmic (TRAP) transport system.</text>
</comment>
<feature type="transmembrane region" description="Helical" evidence="7">
    <location>
        <begin position="58"/>
        <end position="78"/>
    </location>
</feature>
<keyword evidence="7" id="KW-0813">Transport</keyword>
<feature type="transmembrane region" description="Helical" evidence="7">
    <location>
        <begin position="139"/>
        <end position="163"/>
    </location>
</feature>
<comment type="subcellular location">
    <subcellularLocation>
        <location evidence="1 7">Cell inner membrane</location>
        <topology evidence="1 7">Multi-pass membrane protein</topology>
    </subcellularLocation>
</comment>
<feature type="transmembrane region" description="Helical" evidence="7">
    <location>
        <begin position="217"/>
        <end position="239"/>
    </location>
</feature>
<feature type="transmembrane region" description="Helical" evidence="7">
    <location>
        <begin position="6"/>
        <end position="37"/>
    </location>
</feature>
<evidence type="ECO:0000256" key="2">
    <source>
        <dbReference type="ARBA" id="ARBA00022475"/>
    </source>
</evidence>
<evidence type="ECO:0000259" key="8">
    <source>
        <dbReference type="Pfam" id="PF06808"/>
    </source>
</evidence>
<dbReference type="Pfam" id="PF06808">
    <property type="entry name" value="DctM"/>
    <property type="match status" value="1"/>
</dbReference>
<comment type="similarity">
    <text evidence="7">Belongs to the TRAP transporter large permease family.</text>
</comment>
<accession>A0A1G9NWF0</accession>
<keyword evidence="2" id="KW-1003">Cell membrane</keyword>
<feature type="transmembrane region" description="Helical" evidence="7">
    <location>
        <begin position="337"/>
        <end position="355"/>
    </location>
</feature>
<feature type="transmembrane region" description="Helical" evidence="7">
    <location>
        <begin position="361"/>
        <end position="388"/>
    </location>
</feature>
<dbReference type="OrthoDB" id="9790209at2"/>
<feature type="transmembrane region" description="Helical" evidence="7">
    <location>
        <begin position="245"/>
        <end position="264"/>
    </location>
</feature>
<evidence type="ECO:0000256" key="6">
    <source>
        <dbReference type="ARBA" id="ARBA00023136"/>
    </source>
</evidence>
<evidence type="ECO:0000313" key="10">
    <source>
        <dbReference type="Proteomes" id="UP000199382"/>
    </source>
</evidence>
<keyword evidence="10" id="KW-1185">Reference proteome</keyword>
<feature type="transmembrane region" description="Helical" evidence="7">
    <location>
        <begin position="276"/>
        <end position="299"/>
    </location>
</feature>
<evidence type="ECO:0000256" key="3">
    <source>
        <dbReference type="ARBA" id="ARBA00022519"/>
    </source>
</evidence>
<comment type="subunit">
    <text evidence="7">The complex comprises the extracytoplasmic solute receptor protein and the two transmembrane proteins.</text>
</comment>
<evidence type="ECO:0000256" key="1">
    <source>
        <dbReference type="ARBA" id="ARBA00004429"/>
    </source>
</evidence>
<dbReference type="PANTHER" id="PTHR33362:SF2">
    <property type="entry name" value="TRAP TRANSPORTER LARGE PERMEASE PROTEIN"/>
    <property type="match status" value="1"/>
</dbReference>
<evidence type="ECO:0000256" key="4">
    <source>
        <dbReference type="ARBA" id="ARBA00022692"/>
    </source>
</evidence>
<sequence length="434" mass="45916">MGPGEVAAILFGTFGILVFLRVPVAFALGLAVVPVFFIDDRLTPVLLMREMFKSYNSFVLLAVPFFLLAANLMNSAGITDRLIRLARALVGHLPGGLGHVNVVVSMLFAGISGSSTADAAGIGSLLIPQMKKEGYGSSFAVAITACSSVMGVIIPPSILMVVWGGLMSVSIGGLFLAGVVPGVLVALSQMITVYIYAKRNNYPVHQRSTLTELMGAAASASLALMTPLIIVGGIVGGFFTPTEASVVAVLYSLVLGVFIYRTIALRELPRVLYDSARFAAITLFCIGTASAFGWCLAYFKIPATLVDQIDQMGLGVVGTGIMCALAFLLIGMFIDAIPAIIILGTVLFPVTQHVGMHPIHFAIIGVMSLAFGLVTPPYGLCLLIASAIGRIRLIEALRDVVVILLPMVLVLLIIILVPDLILALPRWLMPNFVK</sequence>
<dbReference type="GO" id="GO:0005886">
    <property type="term" value="C:plasma membrane"/>
    <property type="evidence" value="ECO:0007669"/>
    <property type="project" value="UniProtKB-SubCell"/>
</dbReference>
<evidence type="ECO:0000313" key="9">
    <source>
        <dbReference type="EMBL" id="SDL90942.1"/>
    </source>
</evidence>
<dbReference type="InterPro" id="IPR010656">
    <property type="entry name" value="DctM"/>
</dbReference>
<dbReference type="NCBIfam" id="TIGR00786">
    <property type="entry name" value="dctM"/>
    <property type="match status" value="1"/>
</dbReference>
<reference evidence="9 10" key="1">
    <citation type="submission" date="2016-10" db="EMBL/GenBank/DDBJ databases">
        <authorList>
            <person name="de Groot N.N."/>
        </authorList>
    </citation>
    <scope>NUCLEOTIDE SEQUENCE [LARGE SCALE GENOMIC DNA]</scope>
    <source>
        <strain evidence="9 10">DSM 25294</strain>
    </source>
</reference>
<feature type="transmembrane region" description="Helical" evidence="7">
    <location>
        <begin position="169"/>
        <end position="196"/>
    </location>
</feature>
<dbReference type="EMBL" id="FNEK01000130">
    <property type="protein sequence ID" value="SDL90942.1"/>
    <property type="molecule type" value="Genomic_DNA"/>
</dbReference>
<keyword evidence="6 7" id="KW-0472">Membrane</keyword>
<dbReference type="GO" id="GO:0022857">
    <property type="term" value="F:transmembrane transporter activity"/>
    <property type="evidence" value="ECO:0007669"/>
    <property type="project" value="UniProtKB-UniRule"/>
</dbReference>
<dbReference type="RefSeq" id="WP_093164787.1">
    <property type="nucleotide sequence ID" value="NZ_FNEK01000130.1"/>
</dbReference>
<feature type="domain" description="TRAP C4-dicarboxylate transport system permease DctM subunit" evidence="8">
    <location>
        <begin position="12"/>
        <end position="419"/>
    </location>
</feature>
<keyword evidence="4 7" id="KW-0812">Transmembrane</keyword>
<evidence type="ECO:0000256" key="7">
    <source>
        <dbReference type="RuleBase" id="RU369079"/>
    </source>
</evidence>
<dbReference type="AlphaFoldDB" id="A0A1G9NWF0"/>
<dbReference type="PANTHER" id="PTHR33362">
    <property type="entry name" value="SIALIC ACID TRAP TRANSPORTER PERMEASE PROTEIN SIAT-RELATED"/>
    <property type="match status" value="1"/>
</dbReference>
<keyword evidence="3 7" id="KW-0997">Cell inner membrane</keyword>
<organism evidence="9 10">
    <name type="scientific">Aliiruegeria lutimaris</name>
    <dbReference type="NCBI Taxonomy" id="571298"/>
    <lineage>
        <taxon>Bacteria</taxon>
        <taxon>Pseudomonadati</taxon>
        <taxon>Pseudomonadota</taxon>
        <taxon>Alphaproteobacteria</taxon>
        <taxon>Rhodobacterales</taxon>
        <taxon>Roseobacteraceae</taxon>
        <taxon>Aliiruegeria</taxon>
    </lineage>
</organism>
<proteinExistence type="inferred from homology"/>
<protein>
    <recommendedName>
        <fullName evidence="7">TRAP transporter large permease protein</fullName>
    </recommendedName>
</protein>
<dbReference type="Proteomes" id="UP000199382">
    <property type="component" value="Unassembled WGS sequence"/>
</dbReference>